<keyword evidence="1" id="KW-0472">Membrane</keyword>
<feature type="domain" description="Mce/MlaD" evidence="2">
    <location>
        <begin position="45"/>
        <end position="119"/>
    </location>
</feature>
<evidence type="ECO:0000313" key="4">
    <source>
        <dbReference type="Proteomes" id="UP000315003"/>
    </source>
</evidence>
<keyword evidence="4" id="KW-1185">Reference proteome</keyword>
<dbReference type="Proteomes" id="UP000315003">
    <property type="component" value="Chromosome"/>
</dbReference>
<proteinExistence type="predicted"/>
<evidence type="ECO:0000256" key="1">
    <source>
        <dbReference type="SAM" id="Phobius"/>
    </source>
</evidence>
<dbReference type="PANTHER" id="PTHR33371:SF4">
    <property type="entry name" value="INTERMEMBRANE PHOSPHOLIPID TRANSPORT SYSTEM BINDING PROTEIN MLAD"/>
    <property type="match status" value="1"/>
</dbReference>
<dbReference type="OrthoDB" id="260338at2"/>
<feature type="transmembrane region" description="Helical" evidence="1">
    <location>
        <begin position="12"/>
        <end position="37"/>
    </location>
</feature>
<dbReference type="EMBL" id="CP036272">
    <property type="protein sequence ID" value="QDT58802.1"/>
    <property type="molecule type" value="Genomic_DNA"/>
</dbReference>
<keyword evidence="1" id="KW-1133">Transmembrane helix</keyword>
<accession>A0A517SRP9</accession>
<keyword evidence="1" id="KW-0812">Transmembrane</keyword>
<name>A0A517SRP9_9BACT</name>
<evidence type="ECO:0000259" key="2">
    <source>
        <dbReference type="Pfam" id="PF02470"/>
    </source>
</evidence>
<protein>
    <submittedName>
        <fullName evidence="3">Mce related protein</fullName>
    </submittedName>
</protein>
<dbReference type="AlphaFoldDB" id="A0A517SRP9"/>
<organism evidence="3 4">
    <name type="scientific">Stieleria bergensis</name>
    <dbReference type="NCBI Taxonomy" id="2528025"/>
    <lineage>
        <taxon>Bacteria</taxon>
        <taxon>Pseudomonadati</taxon>
        <taxon>Planctomycetota</taxon>
        <taxon>Planctomycetia</taxon>
        <taxon>Pirellulales</taxon>
        <taxon>Pirellulaceae</taxon>
        <taxon>Stieleria</taxon>
    </lineage>
</organism>
<dbReference type="InterPro" id="IPR003399">
    <property type="entry name" value="Mce/MlaD"/>
</dbReference>
<sequence>MMPEKVMDENRLKFAVGVLVIASIATGVILTFLFGAIPNILNREYMLMVSFPSADGIKVNSPVVMRGVQIGRVSGRELRQDDVLLTIGIEAAYQETLTRQYLPRIGSSSLITGDANLEFVKAKPEELVGLDATTLTQSYQDQDYLSSVRSSGGPFDLLMGMEDELAETLQSVRGASESLQSVSQNVNALVDDAKKVVGNTDQNLDAFSTEAREAIVEFQGLMTDLRGLFGDPEFRAALGDSVSELPTVMKELQSTLRSSRDTFDAFEKIGRTAEGTVENADAALKDLREAIVSAKGTAMSAQKTFSNLEKITDPLAANSDELAADLFSTIKSLNGSLQQVEVFLTAANNNEGTLRRLLEDDEVYWHLKRTIENAEIVSAKLIPIIDDARVFSDKIARDPRQLGVKGALDRRGTGLGLK</sequence>
<dbReference type="Pfam" id="PF02470">
    <property type="entry name" value="MlaD"/>
    <property type="match status" value="1"/>
</dbReference>
<reference evidence="3 4" key="1">
    <citation type="submission" date="2019-02" db="EMBL/GenBank/DDBJ databases">
        <title>Deep-cultivation of Planctomycetes and their phenomic and genomic characterization uncovers novel biology.</title>
        <authorList>
            <person name="Wiegand S."/>
            <person name="Jogler M."/>
            <person name="Boedeker C."/>
            <person name="Pinto D."/>
            <person name="Vollmers J."/>
            <person name="Rivas-Marin E."/>
            <person name="Kohn T."/>
            <person name="Peeters S.H."/>
            <person name="Heuer A."/>
            <person name="Rast P."/>
            <person name="Oberbeckmann S."/>
            <person name="Bunk B."/>
            <person name="Jeske O."/>
            <person name="Meyerdierks A."/>
            <person name="Storesund J.E."/>
            <person name="Kallscheuer N."/>
            <person name="Luecker S."/>
            <person name="Lage O.M."/>
            <person name="Pohl T."/>
            <person name="Merkel B.J."/>
            <person name="Hornburger P."/>
            <person name="Mueller R.-W."/>
            <person name="Bruemmer F."/>
            <person name="Labrenz M."/>
            <person name="Spormann A.M."/>
            <person name="Op den Camp H."/>
            <person name="Overmann J."/>
            <person name="Amann R."/>
            <person name="Jetten M.S.M."/>
            <person name="Mascher T."/>
            <person name="Medema M.H."/>
            <person name="Devos D.P."/>
            <person name="Kaster A.-K."/>
            <person name="Ovreas L."/>
            <person name="Rohde M."/>
            <person name="Galperin M.Y."/>
            <person name="Jogler C."/>
        </authorList>
    </citation>
    <scope>NUCLEOTIDE SEQUENCE [LARGE SCALE GENOMIC DNA]</scope>
    <source>
        <strain evidence="3 4">SV_7m_r</strain>
    </source>
</reference>
<gene>
    <name evidence="3" type="ORF">SV7mr_13030</name>
</gene>
<evidence type="ECO:0000313" key="3">
    <source>
        <dbReference type="EMBL" id="QDT58802.1"/>
    </source>
</evidence>
<dbReference type="InterPro" id="IPR052336">
    <property type="entry name" value="MlaD_Phospholipid_Transporter"/>
</dbReference>
<dbReference type="PANTHER" id="PTHR33371">
    <property type="entry name" value="INTERMEMBRANE PHOSPHOLIPID TRANSPORT SYSTEM BINDING PROTEIN MLAD-RELATED"/>
    <property type="match status" value="1"/>
</dbReference>